<dbReference type="InterPro" id="IPR023393">
    <property type="entry name" value="START-like_dom_sf"/>
</dbReference>
<dbReference type="SUPFAM" id="SSF55961">
    <property type="entry name" value="Bet v1-like"/>
    <property type="match status" value="1"/>
</dbReference>
<protein>
    <recommendedName>
        <fullName evidence="2">Ribosome association toxin RatA</fullName>
    </recommendedName>
</protein>
<organism evidence="1">
    <name type="scientific">hydrothermal vent metagenome</name>
    <dbReference type="NCBI Taxonomy" id="652676"/>
    <lineage>
        <taxon>unclassified sequences</taxon>
        <taxon>metagenomes</taxon>
        <taxon>ecological metagenomes</taxon>
    </lineage>
</organism>
<name>A0A3B1A2E5_9ZZZZ</name>
<reference evidence="1" key="1">
    <citation type="submission" date="2018-06" db="EMBL/GenBank/DDBJ databases">
        <authorList>
            <person name="Zhirakovskaya E."/>
        </authorList>
    </citation>
    <scope>NUCLEOTIDE SEQUENCE</scope>
</reference>
<evidence type="ECO:0000313" key="1">
    <source>
        <dbReference type="EMBL" id="VAW99928.1"/>
    </source>
</evidence>
<proteinExistence type="predicted"/>
<accession>A0A3B1A2E5</accession>
<gene>
    <name evidence="1" type="ORF">MNBD_GAMMA21-2410</name>
</gene>
<dbReference type="EMBL" id="UOFR01000070">
    <property type="protein sequence ID" value="VAW99928.1"/>
    <property type="molecule type" value="Genomic_DNA"/>
</dbReference>
<dbReference type="Gene3D" id="3.30.530.20">
    <property type="match status" value="1"/>
</dbReference>
<sequence>MPGNWHALILLLLSPMLHAGELLNSFVDEVDNHYILNLDMRIDGDYDSVYEVLIDFNHLDKVNQTITSSQLLESNDKIHKVQFMSNGCVWIICQDVNQVVIVTELGNGFIMSETLPDLSDISYGRTLWQVIDEGDSTRIKYHSDLVPDFWLPPFIGSSILQDRMLEEGIKTINGIERIINEEFE</sequence>
<dbReference type="AlphaFoldDB" id="A0A3B1A2E5"/>
<evidence type="ECO:0008006" key="2">
    <source>
        <dbReference type="Google" id="ProtNLM"/>
    </source>
</evidence>